<evidence type="ECO:0000313" key="1">
    <source>
        <dbReference type="EMBL" id="RAW02843.1"/>
    </source>
</evidence>
<dbReference type="EMBL" id="QMFY01000001">
    <property type="protein sequence ID" value="RAW02843.1"/>
    <property type="molecule type" value="Genomic_DNA"/>
</dbReference>
<evidence type="ECO:0000313" key="2">
    <source>
        <dbReference type="Proteomes" id="UP000251889"/>
    </source>
</evidence>
<accession>A0A364Y7H0</accession>
<dbReference type="AlphaFoldDB" id="A0A364Y7H0"/>
<name>A0A364Y7H0_9BACT</name>
<comment type="caution">
    <text evidence="1">The sequence shown here is derived from an EMBL/GenBank/DDBJ whole genome shotgun (WGS) entry which is preliminary data.</text>
</comment>
<reference evidence="1 2" key="1">
    <citation type="submission" date="2018-06" db="EMBL/GenBank/DDBJ databases">
        <title>Chryseolinea flavus sp. nov., a member of the phylum Bacteroidetes isolated from soil.</title>
        <authorList>
            <person name="Li Y."/>
            <person name="Wang J."/>
        </authorList>
    </citation>
    <scope>NUCLEOTIDE SEQUENCE [LARGE SCALE GENOMIC DNA]</scope>
    <source>
        <strain evidence="1 2">SDU1-6</strain>
    </source>
</reference>
<dbReference type="RefSeq" id="WP_112745058.1">
    <property type="nucleotide sequence ID" value="NZ_QMFY01000001.1"/>
</dbReference>
<organism evidence="1 2">
    <name type="scientific">Pseudochryseolinea flava</name>
    <dbReference type="NCBI Taxonomy" id="2059302"/>
    <lineage>
        <taxon>Bacteria</taxon>
        <taxon>Pseudomonadati</taxon>
        <taxon>Bacteroidota</taxon>
        <taxon>Cytophagia</taxon>
        <taxon>Cytophagales</taxon>
        <taxon>Fulvivirgaceae</taxon>
        <taxon>Pseudochryseolinea</taxon>
    </lineage>
</organism>
<gene>
    <name evidence="1" type="ORF">DQQ10_01675</name>
</gene>
<dbReference type="OrthoDB" id="1494897at2"/>
<dbReference type="Proteomes" id="UP000251889">
    <property type="component" value="Unassembled WGS sequence"/>
</dbReference>
<proteinExistence type="predicted"/>
<sequence>MENFANQLVELLYNKENGLLIKYHFNRGLDYHLLDKLYDFLETVKKEWATKQDVPKDVMYQLIGVVPALYHDLSLYEGKQEYYDYEEKIVALDTAVAMCLNPNTNDVHFNKPLKDLGYL</sequence>
<protein>
    <submittedName>
        <fullName evidence="1">Uncharacterized protein</fullName>
    </submittedName>
</protein>
<keyword evidence="2" id="KW-1185">Reference proteome</keyword>